<dbReference type="AlphaFoldDB" id="A0AA89AEZ5"/>
<sequence>MKDKCERDVVEKMVKDLMEVRKGDFIRAANEMCKLARKSMGEGGTSYYNLDRLIKDIKLMNAHSPHALTPTTGPKDPMDDQGALPPHALIFPLSWPGFSPFLAFTSLSSSLTSSTLASNTSHQHRLPLGNLFRL</sequence>
<proteinExistence type="predicted"/>
<accession>A0AA89AEZ5</accession>
<name>A0AA89AEZ5_9ASTE</name>
<comment type="caution">
    <text evidence="1">The sequence shown here is derived from an EMBL/GenBank/DDBJ whole genome shotgun (WGS) entry which is preliminary data.</text>
</comment>
<keyword evidence="2" id="KW-1185">Reference proteome</keyword>
<gene>
    <name evidence="1" type="ORF">RJ639_023556</name>
</gene>
<dbReference type="EMBL" id="JAVXUP010003164">
    <property type="protein sequence ID" value="KAK2999822.1"/>
    <property type="molecule type" value="Genomic_DNA"/>
</dbReference>
<evidence type="ECO:0000313" key="1">
    <source>
        <dbReference type="EMBL" id="KAK2999822.1"/>
    </source>
</evidence>
<dbReference type="Gene3D" id="3.40.50.2000">
    <property type="entry name" value="Glycogen Phosphorylase B"/>
    <property type="match status" value="2"/>
</dbReference>
<dbReference type="Proteomes" id="UP001188597">
    <property type="component" value="Unassembled WGS sequence"/>
</dbReference>
<organism evidence="1 2">
    <name type="scientific">Escallonia herrerae</name>
    <dbReference type="NCBI Taxonomy" id="1293975"/>
    <lineage>
        <taxon>Eukaryota</taxon>
        <taxon>Viridiplantae</taxon>
        <taxon>Streptophyta</taxon>
        <taxon>Embryophyta</taxon>
        <taxon>Tracheophyta</taxon>
        <taxon>Spermatophyta</taxon>
        <taxon>Magnoliopsida</taxon>
        <taxon>eudicotyledons</taxon>
        <taxon>Gunneridae</taxon>
        <taxon>Pentapetalae</taxon>
        <taxon>asterids</taxon>
        <taxon>campanulids</taxon>
        <taxon>Escalloniales</taxon>
        <taxon>Escalloniaceae</taxon>
        <taxon>Escallonia</taxon>
    </lineage>
</organism>
<reference evidence="1" key="1">
    <citation type="submission" date="2022-12" db="EMBL/GenBank/DDBJ databases">
        <title>Draft genome assemblies for two species of Escallonia (Escalloniales).</title>
        <authorList>
            <person name="Chanderbali A."/>
            <person name="Dervinis C."/>
            <person name="Anghel I."/>
            <person name="Soltis D."/>
            <person name="Soltis P."/>
            <person name="Zapata F."/>
        </authorList>
    </citation>
    <scope>NUCLEOTIDE SEQUENCE</scope>
    <source>
        <strain evidence="1">UCBG64.0493</strain>
        <tissue evidence="1">Leaf</tissue>
    </source>
</reference>
<protein>
    <submittedName>
        <fullName evidence="1">Uncharacterized protein</fullName>
    </submittedName>
</protein>
<evidence type="ECO:0000313" key="2">
    <source>
        <dbReference type="Proteomes" id="UP001188597"/>
    </source>
</evidence>